<reference evidence="2" key="1">
    <citation type="submission" date="2017-08" db="EMBL/GenBank/DDBJ databases">
        <title>A dynamic microbial community with high functional redundancy inhabits the cold, oxic subseafloor aquifer.</title>
        <authorList>
            <person name="Tully B.J."/>
            <person name="Wheat C.G."/>
            <person name="Glazer B.T."/>
            <person name="Huber J.A."/>
        </authorList>
    </citation>
    <scope>NUCLEOTIDE SEQUENCE [LARGE SCALE GENOMIC DNA]</scope>
</reference>
<name>A0A2A4T1D1_9DELT</name>
<evidence type="ECO:0000313" key="1">
    <source>
        <dbReference type="EMBL" id="PCI27322.1"/>
    </source>
</evidence>
<dbReference type="EMBL" id="NVSR01000064">
    <property type="protein sequence ID" value="PCI27322.1"/>
    <property type="molecule type" value="Genomic_DNA"/>
</dbReference>
<dbReference type="Proteomes" id="UP000218113">
    <property type="component" value="Unassembled WGS sequence"/>
</dbReference>
<comment type="caution">
    <text evidence="1">The sequence shown here is derived from an EMBL/GenBank/DDBJ whole genome shotgun (WGS) entry which is preliminary data.</text>
</comment>
<organism evidence="1 2">
    <name type="scientific">SAR324 cluster bacterium</name>
    <dbReference type="NCBI Taxonomy" id="2024889"/>
    <lineage>
        <taxon>Bacteria</taxon>
        <taxon>Deltaproteobacteria</taxon>
        <taxon>SAR324 cluster</taxon>
    </lineage>
</organism>
<dbReference type="AlphaFoldDB" id="A0A2A4T1D1"/>
<proteinExistence type="predicted"/>
<evidence type="ECO:0000313" key="2">
    <source>
        <dbReference type="Proteomes" id="UP000218113"/>
    </source>
</evidence>
<dbReference type="SUPFAM" id="SSF53756">
    <property type="entry name" value="UDP-Glycosyltransferase/glycogen phosphorylase"/>
    <property type="match status" value="1"/>
</dbReference>
<accession>A0A2A4T1D1</accession>
<sequence length="595" mass="67523">MNTVLTPMKLTVILFTKEEAEFFITDQPDADCALALTPDARRVLLDHGFPVFSTMDVFSDYSHLRIMAMTRSFENDLFERLHENSQLTESAKETFRGYVHIFANCALRTWVTLKKLDPPFLVPVGAQWKKEETREKVNEILLQKITRDFSRHHLKGQTRVHDRGNRISIAVVRLINHWIAKKLAKKDVVLVNSFSYGMKSLAKKLIRNSNSTYCFQVLEERGGIKSILRSLLNVFILIKGGRMGSLTVITSPSRVTEKTVHQLIDELSPSKIKDGIKFFYDSLLNSVVLTDGLVSEAEKLVSIVKPKKIITNYLRWYTAAALAEAGKKHNITSMLISHGSHTAQESFPAMWESVEQSRGVLFSSLADQIVLQSPHAEKFVSQHKIPGELIRSKPIMWGYQDIKPRGPQKIRRILHTGTFKSWSSNRPWIFETSDEFIHGLTTLVESLSGIENMELVIRIRPYPECSVETIMSFLPEADFLKVKTDGSFLDDLAEADLLVSWASTTIEEALNARKPVLLWGGSQRFHHISPRTTFPTKEDRGAVYAPKVKSDLRELTEHILDAHAEIPLSEEELEGHVWSSDTPGIPEFVEQLSCL</sequence>
<gene>
    <name evidence="1" type="ORF">COB67_08775</name>
</gene>
<protein>
    <submittedName>
        <fullName evidence="1">Uncharacterized protein</fullName>
    </submittedName>
</protein>